<evidence type="ECO:0000256" key="3">
    <source>
        <dbReference type="ARBA" id="ARBA00022538"/>
    </source>
</evidence>
<keyword evidence="7" id="KW-0630">Potassium</keyword>
<keyword evidence="6" id="KW-0851">Voltage-gated channel</keyword>
<evidence type="ECO:0000256" key="10">
    <source>
        <dbReference type="ARBA" id="ARBA00023136"/>
    </source>
</evidence>
<dbReference type="Gene3D" id="1.10.287.70">
    <property type="match status" value="1"/>
</dbReference>
<dbReference type="Pfam" id="PF00520">
    <property type="entry name" value="Ion_trans"/>
    <property type="match status" value="1"/>
</dbReference>
<dbReference type="GO" id="GO:0001508">
    <property type="term" value="P:action potential"/>
    <property type="evidence" value="ECO:0007669"/>
    <property type="project" value="TreeGrafter"/>
</dbReference>
<dbReference type="InterPro" id="IPR028325">
    <property type="entry name" value="VG_K_chnl"/>
</dbReference>
<feature type="transmembrane region" description="Helical" evidence="12">
    <location>
        <begin position="216"/>
        <end position="240"/>
    </location>
</feature>
<dbReference type="Gene3D" id="1.20.120.350">
    <property type="entry name" value="Voltage-gated potassium channels. Chain C"/>
    <property type="match status" value="1"/>
</dbReference>
<feature type="transmembrane region" description="Helical" evidence="12">
    <location>
        <begin position="26"/>
        <end position="45"/>
    </location>
</feature>
<dbReference type="GO" id="GO:0008076">
    <property type="term" value="C:voltage-gated potassium channel complex"/>
    <property type="evidence" value="ECO:0007669"/>
    <property type="project" value="InterPro"/>
</dbReference>
<keyword evidence="5" id="KW-0631">Potassium channel</keyword>
<evidence type="ECO:0000259" key="13">
    <source>
        <dbReference type="Pfam" id="PF00520"/>
    </source>
</evidence>
<proteinExistence type="predicted"/>
<dbReference type="SUPFAM" id="SSF81324">
    <property type="entry name" value="Voltage-gated potassium channels"/>
    <property type="match status" value="1"/>
</dbReference>
<feature type="domain" description="Ion transport" evidence="13">
    <location>
        <begin position="26"/>
        <end position="247"/>
    </location>
</feature>
<dbReference type="Proteomes" id="UP000823641">
    <property type="component" value="Unassembled WGS sequence"/>
</dbReference>
<comment type="caution">
    <text evidence="14">The sequence shown here is derived from an EMBL/GenBank/DDBJ whole genome shotgun (WGS) entry which is preliminary data.</text>
</comment>
<feature type="transmembrane region" description="Helical" evidence="12">
    <location>
        <begin position="96"/>
        <end position="114"/>
    </location>
</feature>
<dbReference type="PANTHER" id="PTHR11537">
    <property type="entry name" value="VOLTAGE-GATED POTASSIUM CHANNEL"/>
    <property type="match status" value="1"/>
</dbReference>
<evidence type="ECO:0000256" key="5">
    <source>
        <dbReference type="ARBA" id="ARBA00022826"/>
    </source>
</evidence>
<protein>
    <submittedName>
        <fullName evidence="14">Ion transporter</fullName>
    </submittedName>
</protein>
<feature type="transmembrane region" description="Helical" evidence="12">
    <location>
        <begin position="57"/>
        <end position="75"/>
    </location>
</feature>
<keyword evidence="11" id="KW-0407">Ion channel</keyword>
<dbReference type="InterPro" id="IPR027359">
    <property type="entry name" value="Volt_channel_dom_sf"/>
</dbReference>
<dbReference type="EMBL" id="JADIMG010000066">
    <property type="protein sequence ID" value="MBO8459985.1"/>
    <property type="molecule type" value="Genomic_DNA"/>
</dbReference>
<evidence type="ECO:0000256" key="1">
    <source>
        <dbReference type="ARBA" id="ARBA00004141"/>
    </source>
</evidence>
<dbReference type="PANTHER" id="PTHR11537:SF254">
    <property type="entry name" value="POTASSIUM VOLTAGE-GATED CHANNEL PROTEIN SHAB"/>
    <property type="match status" value="1"/>
</dbReference>
<comment type="subcellular location">
    <subcellularLocation>
        <location evidence="1">Membrane</location>
        <topology evidence="1">Multi-pass membrane protein</topology>
    </subcellularLocation>
</comment>
<keyword evidence="3" id="KW-0633">Potassium transport</keyword>
<organism evidence="14 15">
    <name type="scientific">Candidatus Gallipaludibacter merdavium</name>
    <dbReference type="NCBI Taxonomy" id="2840839"/>
    <lineage>
        <taxon>Bacteria</taxon>
        <taxon>Pseudomonadati</taxon>
        <taxon>Bacteroidota</taxon>
        <taxon>Bacteroidia</taxon>
        <taxon>Bacteroidales</taxon>
        <taxon>Candidatus Gallipaludibacter</taxon>
    </lineage>
</organism>
<gene>
    <name evidence="14" type="ORF">IAA73_06620</name>
</gene>
<evidence type="ECO:0000256" key="6">
    <source>
        <dbReference type="ARBA" id="ARBA00022882"/>
    </source>
</evidence>
<feature type="transmembrane region" description="Helical" evidence="12">
    <location>
        <begin position="158"/>
        <end position="178"/>
    </location>
</feature>
<dbReference type="InterPro" id="IPR005821">
    <property type="entry name" value="Ion_trans_dom"/>
</dbReference>
<evidence type="ECO:0000256" key="7">
    <source>
        <dbReference type="ARBA" id="ARBA00022958"/>
    </source>
</evidence>
<dbReference type="AlphaFoldDB" id="A0A9D9HU54"/>
<evidence type="ECO:0000256" key="2">
    <source>
        <dbReference type="ARBA" id="ARBA00022448"/>
    </source>
</evidence>
<reference evidence="14" key="2">
    <citation type="journal article" date="2021" name="PeerJ">
        <title>Extensive microbial diversity within the chicken gut microbiome revealed by metagenomics and culture.</title>
        <authorList>
            <person name="Gilroy R."/>
            <person name="Ravi A."/>
            <person name="Getino M."/>
            <person name="Pursley I."/>
            <person name="Horton D.L."/>
            <person name="Alikhan N.F."/>
            <person name="Baker D."/>
            <person name="Gharbi K."/>
            <person name="Hall N."/>
            <person name="Watson M."/>
            <person name="Adriaenssens E.M."/>
            <person name="Foster-Nyarko E."/>
            <person name="Jarju S."/>
            <person name="Secka A."/>
            <person name="Antonio M."/>
            <person name="Oren A."/>
            <person name="Chaudhuri R.R."/>
            <person name="La Ragione R."/>
            <person name="Hildebrand F."/>
            <person name="Pallen M.J."/>
        </authorList>
    </citation>
    <scope>NUCLEOTIDE SEQUENCE</scope>
    <source>
        <strain evidence="14">G3-3990</strain>
    </source>
</reference>
<dbReference type="GO" id="GO:0005249">
    <property type="term" value="F:voltage-gated potassium channel activity"/>
    <property type="evidence" value="ECO:0007669"/>
    <property type="project" value="InterPro"/>
</dbReference>
<accession>A0A9D9HU54</accession>
<evidence type="ECO:0000313" key="15">
    <source>
        <dbReference type="Proteomes" id="UP000823641"/>
    </source>
</evidence>
<keyword evidence="10 12" id="KW-0472">Membrane</keyword>
<keyword evidence="4 12" id="KW-0812">Transmembrane</keyword>
<sequence>MSISDFKQKLARVFDEKLHTRQWGNVVDYIIIGFILLSSIEIFLATFEGVVERYGRWLNLIDIITTIFFTVEVSLRIWCADLLDSRYKGFWGRIRYCFSFYGLIDVLATYPFYLHFFFPFSYTALKTLRIMRLLRIFRFMRSFRLLRNAVNSKRSEMFVSLQFLCIVTIILSFILYFLEHEAQPTVYKNGIDSVVWAFAQYIGDPGGFADNPPITFWGRIIACIVGILGIAIFAVPAGLIGAGFTEALEEEVHAETSKKNAAKIYSTFERKLDRYSHYQIVPKFQSIVDIQYQMGLKPDDILDGVAAADNLRLINLASTRPLEEKAEDKLAVECFIKNRPYGCCIDRGSKVTIVAPTAFAEATMGAFAFYIAKFGGFNFISKEVGTIRPYKSFYLLSGEQMEGLDDYMADLQKLAPTKDHWLITIMAASGANEPALPTQVHFGFGGKKGDESFNADDLLVNDVRKAQQLYYDFAHKIEADYQLLSDCQRYHDSTNPKIYVRHLDVRPNAIIIRVAWSVACWDTHSFCIARLMAEVFNEHLEADKNKELPADLKVKDIGYDNYLL</sequence>
<keyword evidence="9" id="KW-0406">Ion transport</keyword>
<keyword evidence="2" id="KW-0813">Transport</keyword>
<evidence type="ECO:0000256" key="12">
    <source>
        <dbReference type="SAM" id="Phobius"/>
    </source>
</evidence>
<evidence type="ECO:0000256" key="8">
    <source>
        <dbReference type="ARBA" id="ARBA00022989"/>
    </source>
</evidence>
<dbReference type="PRINTS" id="PR00169">
    <property type="entry name" value="KCHANNEL"/>
</dbReference>
<evidence type="ECO:0000256" key="9">
    <source>
        <dbReference type="ARBA" id="ARBA00023065"/>
    </source>
</evidence>
<evidence type="ECO:0000256" key="11">
    <source>
        <dbReference type="ARBA" id="ARBA00023303"/>
    </source>
</evidence>
<evidence type="ECO:0000313" key="14">
    <source>
        <dbReference type="EMBL" id="MBO8459985.1"/>
    </source>
</evidence>
<keyword evidence="8 12" id="KW-1133">Transmembrane helix</keyword>
<name>A0A9D9HU54_9BACT</name>
<reference evidence="14" key="1">
    <citation type="submission" date="2020-10" db="EMBL/GenBank/DDBJ databases">
        <authorList>
            <person name="Gilroy R."/>
        </authorList>
    </citation>
    <scope>NUCLEOTIDE SEQUENCE</scope>
    <source>
        <strain evidence="14">G3-3990</strain>
    </source>
</reference>
<evidence type="ECO:0000256" key="4">
    <source>
        <dbReference type="ARBA" id="ARBA00022692"/>
    </source>
</evidence>